<feature type="transmembrane region" description="Helical" evidence="5">
    <location>
        <begin position="371"/>
        <end position="393"/>
    </location>
</feature>
<dbReference type="PANTHER" id="PTHR24064">
    <property type="entry name" value="SOLUTE CARRIER FAMILY 22 MEMBER"/>
    <property type="match status" value="1"/>
</dbReference>
<feature type="transmembrane region" description="Helical" evidence="5">
    <location>
        <begin position="338"/>
        <end position="359"/>
    </location>
</feature>
<reference evidence="7" key="1">
    <citation type="journal article" date="2023" name="Insect Mol. Biol.">
        <title>Genome sequencing provides insights into the evolution of gene families encoding plant cell wall-degrading enzymes in longhorned beetles.</title>
        <authorList>
            <person name="Shin N.R."/>
            <person name="Okamura Y."/>
            <person name="Kirsch R."/>
            <person name="Pauchet Y."/>
        </authorList>
    </citation>
    <scope>NUCLEOTIDE SEQUENCE</scope>
    <source>
        <strain evidence="7">AMC_N1</strain>
    </source>
</reference>
<dbReference type="Proteomes" id="UP001162162">
    <property type="component" value="Unassembled WGS sequence"/>
</dbReference>
<evidence type="ECO:0000259" key="6">
    <source>
        <dbReference type="Pfam" id="PF16087"/>
    </source>
</evidence>
<gene>
    <name evidence="7" type="ORF">NQ318_000558</name>
</gene>
<keyword evidence="3 5" id="KW-1133">Transmembrane helix</keyword>
<protein>
    <recommendedName>
        <fullName evidence="6">DUF4817 domain-containing protein</fullName>
    </recommendedName>
</protein>
<organism evidence="7 8">
    <name type="scientific">Aromia moschata</name>
    <dbReference type="NCBI Taxonomy" id="1265417"/>
    <lineage>
        <taxon>Eukaryota</taxon>
        <taxon>Metazoa</taxon>
        <taxon>Ecdysozoa</taxon>
        <taxon>Arthropoda</taxon>
        <taxon>Hexapoda</taxon>
        <taxon>Insecta</taxon>
        <taxon>Pterygota</taxon>
        <taxon>Neoptera</taxon>
        <taxon>Endopterygota</taxon>
        <taxon>Coleoptera</taxon>
        <taxon>Polyphaga</taxon>
        <taxon>Cucujiformia</taxon>
        <taxon>Chrysomeloidea</taxon>
        <taxon>Cerambycidae</taxon>
        <taxon>Cerambycinae</taxon>
        <taxon>Callichromatini</taxon>
        <taxon>Aromia</taxon>
    </lineage>
</organism>
<evidence type="ECO:0000313" key="7">
    <source>
        <dbReference type="EMBL" id="KAJ8943343.1"/>
    </source>
</evidence>
<feature type="domain" description="DUF4817" evidence="6">
    <location>
        <begin position="427"/>
        <end position="477"/>
    </location>
</feature>
<dbReference type="GO" id="GO:0016020">
    <property type="term" value="C:membrane"/>
    <property type="evidence" value="ECO:0007669"/>
    <property type="project" value="UniProtKB-SubCell"/>
</dbReference>
<name>A0AAV8XY34_9CUCU</name>
<proteinExistence type="predicted"/>
<dbReference type="Pfam" id="PF07690">
    <property type="entry name" value="MFS_1"/>
    <property type="match status" value="1"/>
</dbReference>
<evidence type="ECO:0000256" key="3">
    <source>
        <dbReference type="ARBA" id="ARBA00022989"/>
    </source>
</evidence>
<feature type="transmembrane region" description="Helical" evidence="5">
    <location>
        <begin position="191"/>
        <end position="212"/>
    </location>
</feature>
<accession>A0AAV8XY34</accession>
<keyword evidence="4 5" id="KW-0472">Membrane</keyword>
<dbReference type="GO" id="GO:0022857">
    <property type="term" value="F:transmembrane transporter activity"/>
    <property type="evidence" value="ECO:0007669"/>
    <property type="project" value="InterPro"/>
</dbReference>
<comment type="caution">
    <text evidence="7">The sequence shown here is derived from an EMBL/GenBank/DDBJ whole genome shotgun (WGS) entry which is preliminary data.</text>
</comment>
<dbReference type="AlphaFoldDB" id="A0AAV8XY34"/>
<feature type="transmembrane region" description="Helical" evidence="5">
    <location>
        <begin position="27"/>
        <end position="48"/>
    </location>
</feature>
<comment type="subcellular location">
    <subcellularLocation>
        <location evidence="1">Membrane</location>
        <topology evidence="1">Multi-pass membrane protein</topology>
    </subcellularLocation>
</comment>
<evidence type="ECO:0000256" key="4">
    <source>
        <dbReference type="ARBA" id="ARBA00023136"/>
    </source>
</evidence>
<evidence type="ECO:0000256" key="2">
    <source>
        <dbReference type="ARBA" id="ARBA00022692"/>
    </source>
</evidence>
<evidence type="ECO:0000256" key="1">
    <source>
        <dbReference type="ARBA" id="ARBA00004141"/>
    </source>
</evidence>
<sequence>MTKTTFDGCVLDEVLIQLGDFGKYQRFIFSLVCVTIIFNSAVVVDYVFRAMNLDYRCKIPECDLENAQYEPPWLINAVPHVEGVPHKCDMYEHGNNISSTCSANDFNKTLVTKCTSFIYKSTERSILQEFSNTLQTKCYKTTYHLKKKSDDSAFCVMDQVRYGRKVVLIWGMVLCSIFGLIRILMSSYELFLVFEFLNAAFGFGIYMCGFVLGVELVGPKSRVLAGVILSCCFALGEMFVAGAAWAVKSWKPLSLIIYVPSLLTITFFWLLPESVRWNLSKGRIEEAKATLKLAAKINGVHLAESALEPLCITNCKDQHDDQPKETNPIKKFLKSSKLILRTINCCFCWITTTFLFYGLLLNSQGNSYLDFILTAAVELPAYIICNYTLLIFGRRKSLSTSYLITGVACLSFIFVPSVKRHNFFSNEEMRDMVCVYSKENFNGRRAHRRYLEMYPNRRQPDFKVFRNLYDRLGETGSFRPKRDSAGRPKTLNPEQEEEILVHVDENSELSTRHIAMETGVSKSTYANGISDYEFKINVWCAVVGNNLLGPFELPTNLNGELYLDFLQTQLPNYLDDLPPTVKTKYAIRAGWSSGTLF</sequence>
<dbReference type="Gene3D" id="1.20.1250.20">
    <property type="entry name" value="MFS general substrate transporter like domains"/>
    <property type="match status" value="1"/>
</dbReference>
<evidence type="ECO:0000256" key="5">
    <source>
        <dbReference type="SAM" id="Phobius"/>
    </source>
</evidence>
<feature type="transmembrane region" description="Helical" evidence="5">
    <location>
        <begin position="400"/>
        <end position="418"/>
    </location>
</feature>
<keyword evidence="2 5" id="KW-0812">Transmembrane</keyword>
<evidence type="ECO:0000313" key="8">
    <source>
        <dbReference type="Proteomes" id="UP001162162"/>
    </source>
</evidence>
<dbReference type="InterPro" id="IPR011701">
    <property type="entry name" value="MFS"/>
</dbReference>
<dbReference type="EMBL" id="JAPWTK010000292">
    <property type="protein sequence ID" value="KAJ8943343.1"/>
    <property type="molecule type" value="Genomic_DNA"/>
</dbReference>
<dbReference type="InterPro" id="IPR032135">
    <property type="entry name" value="DUF4817"/>
</dbReference>
<feature type="transmembrane region" description="Helical" evidence="5">
    <location>
        <begin position="166"/>
        <end position="185"/>
    </location>
</feature>
<dbReference type="Pfam" id="PF16087">
    <property type="entry name" value="DUF4817"/>
    <property type="match status" value="1"/>
</dbReference>
<keyword evidence="8" id="KW-1185">Reference proteome</keyword>
<dbReference type="SUPFAM" id="SSF103473">
    <property type="entry name" value="MFS general substrate transporter"/>
    <property type="match status" value="1"/>
</dbReference>
<feature type="transmembrane region" description="Helical" evidence="5">
    <location>
        <begin position="224"/>
        <end position="247"/>
    </location>
</feature>
<dbReference type="InterPro" id="IPR036259">
    <property type="entry name" value="MFS_trans_sf"/>
</dbReference>
<feature type="transmembrane region" description="Helical" evidence="5">
    <location>
        <begin position="253"/>
        <end position="271"/>
    </location>
</feature>